<dbReference type="Proteomes" id="UP000229757">
    <property type="component" value="Chromosome"/>
</dbReference>
<reference evidence="2 3" key="1">
    <citation type="journal article" date="2017" name="Environ. Microbiol.">
        <title>Genomic and physiological analyses of 'Reinekea forsetii' reveal a versatile opportunistic lifestyle during spring algae blooms.</title>
        <authorList>
            <person name="Avci B."/>
            <person name="Hahnke R.L."/>
            <person name="Chafee M."/>
            <person name="Fischer T."/>
            <person name="Gruber-Vodicka H."/>
            <person name="Tegetmeyer H.E."/>
            <person name="Harder J."/>
            <person name="Fuchs B.M."/>
            <person name="Amann R.I."/>
            <person name="Teeling H."/>
        </authorList>
    </citation>
    <scope>NUCLEOTIDE SEQUENCE [LARGE SCALE GENOMIC DNA]</scope>
    <source>
        <strain evidence="2 3">Hel1_31_D35</strain>
    </source>
</reference>
<dbReference type="OrthoDB" id="6708408at2"/>
<evidence type="ECO:0000313" key="2">
    <source>
        <dbReference type="EMBL" id="ATX76197.1"/>
    </source>
</evidence>
<feature type="chain" id="PRO_5014603418" description="Outer membrane protein" evidence="1">
    <location>
        <begin position="20"/>
        <end position="271"/>
    </location>
</feature>
<evidence type="ECO:0008006" key="4">
    <source>
        <dbReference type="Google" id="ProtNLM"/>
    </source>
</evidence>
<feature type="signal peptide" evidence="1">
    <location>
        <begin position="1"/>
        <end position="19"/>
    </location>
</feature>
<dbReference type="AlphaFoldDB" id="A0A2K8KMZ7"/>
<sequence length="271" mass="28079">MNKWIVTAAMALAVPGASAKLLMSIDAGGGYTMPTLSEDSTFIGDTFDLTGTQSSAAAPYGLGMAASNGFYGWAKISLPLLPDVKLKYESMVLEGSNTVAFSQAILGESFDISGTVESSLDLSHVDLGLTIGLPIPLLDIDFGVNFRALTGGFSASGVIAGTQDTKEVLFPSATIIPLGYISAAATIPGLGVKIGGELSTLPLGDADISDWNIKGTWFAPLPTNMLAKVGVEAGYRSFNMTIGETVGWLDTSDFQSNVTIAGFFVGAAVHF</sequence>
<evidence type="ECO:0000313" key="3">
    <source>
        <dbReference type="Proteomes" id="UP000229757"/>
    </source>
</evidence>
<accession>A0A2K8KMZ7</accession>
<proteinExistence type="predicted"/>
<keyword evidence="3" id="KW-1185">Reference proteome</keyword>
<protein>
    <recommendedName>
        <fullName evidence="4">Outer membrane protein</fullName>
    </recommendedName>
</protein>
<evidence type="ECO:0000256" key="1">
    <source>
        <dbReference type="SAM" id="SignalP"/>
    </source>
</evidence>
<name>A0A2K8KMZ7_9GAMM</name>
<dbReference type="RefSeq" id="WP_100256555.1">
    <property type="nucleotide sequence ID" value="NZ_CP011797.1"/>
</dbReference>
<dbReference type="KEGG" id="rfo:REIFOR_01042"/>
<organism evidence="2 3">
    <name type="scientific">Reinekea forsetii</name>
    <dbReference type="NCBI Taxonomy" id="1336806"/>
    <lineage>
        <taxon>Bacteria</taxon>
        <taxon>Pseudomonadati</taxon>
        <taxon>Pseudomonadota</taxon>
        <taxon>Gammaproteobacteria</taxon>
        <taxon>Oceanospirillales</taxon>
        <taxon>Saccharospirillaceae</taxon>
        <taxon>Reinekea</taxon>
    </lineage>
</organism>
<dbReference type="EMBL" id="CP011797">
    <property type="protein sequence ID" value="ATX76197.1"/>
    <property type="molecule type" value="Genomic_DNA"/>
</dbReference>
<keyword evidence="1" id="KW-0732">Signal</keyword>
<gene>
    <name evidence="2" type="ORF">REIFOR_01042</name>
</gene>